<dbReference type="GO" id="GO:0004673">
    <property type="term" value="F:protein histidine kinase activity"/>
    <property type="evidence" value="ECO:0007669"/>
    <property type="project" value="UniProtKB-EC"/>
</dbReference>
<keyword evidence="7" id="KW-0472">Membrane</keyword>
<evidence type="ECO:0000259" key="8">
    <source>
        <dbReference type="PROSITE" id="PS50109"/>
    </source>
</evidence>
<feature type="transmembrane region" description="Helical" evidence="7">
    <location>
        <begin position="12"/>
        <end position="36"/>
    </location>
</feature>
<evidence type="ECO:0000256" key="6">
    <source>
        <dbReference type="ARBA" id="ARBA00022840"/>
    </source>
</evidence>
<comment type="catalytic activity">
    <reaction evidence="1">
        <text>ATP + protein L-histidine = ADP + protein N-phospho-L-histidine.</text>
        <dbReference type="EC" id="2.7.13.3"/>
    </reaction>
</comment>
<dbReference type="PANTHER" id="PTHR44936">
    <property type="entry name" value="SENSOR PROTEIN CREC"/>
    <property type="match status" value="1"/>
</dbReference>
<evidence type="ECO:0000313" key="9">
    <source>
        <dbReference type="EMBL" id="MBI4922662.1"/>
    </source>
</evidence>
<feature type="domain" description="Histidine kinase" evidence="8">
    <location>
        <begin position="263"/>
        <end position="474"/>
    </location>
</feature>
<name>A0A933L414_9HYPH</name>
<dbReference type="InterPro" id="IPR004358">
    <property type="entry name" value="Sig_transdc_His_kin-like_C"/>
</dbReference>
<protein>
    <recommendedName>
        <fullName evidence="2">histidine kinase</fullName>
        <ecNumber evidence="2">2.7.13.3</ecNumber>
    </recommendedName>
</protein>
<evidence type="ECO:0000256" key="1">
    <source>
        <dbReference type="ARBA" id="ARBA00000085"/>
    </source>
</evidence>
<dbReference type="InterPro" id="IPR003594">
    <property type="entry name" value="HATPase_dom"/>
</dbReference>
<feature type="transmembrane region" description="Helical" evidence="7">
    <location>
        <begin position="166"/>
        <end position="192"/>
    </location>
</feature>
<evidence type="ECO:0000256" key="5">
    <source>
        <dbReference type="ARBA" id="ARBA00022777"/>
    </source>
</evidence>
<dbReference type="Proteomes" id="UP000782610">
    <property type="component" value="Unassembled WGS sequence"/>
</dbReference>
<gene>
    <name evidence="9" type="ORF">HY834_13020</name>
</gene>
<evidence type="ECO:0000256" key="3">
    <source>
        <dbReference type="ARBA" id="ARBA00022679"/>
    </source>
</evidence>
<dbReference type="InterPro" id="IPR005467">
    <property type="entry name" value="His_kinase_dom"/>
</dbReference>
<comment type="caution">
    <text evidence="9">The sequence shown here is derived from an EMBL/GenBank/DDBJ whole genome shotgun (WGS) entry which is preliminary data.</text>
</comment>
<keyword evidence="5 9" id="KW-0418">Kinase</keyword>
<dbReference type="PRINTS" id="PR00344">
    <property type="entry name" value="BCTRLSENSOR"/>
</dbReference>
<keyword evidence="3" id="KW-0808">Transferase</keyword>
<dbReference type="CDD" id="cd00075">
    <property type="entry name" value="HATPase"/>
    <property type="match status" value="1"/>
</dbReference>
<reference evidence="9" key="1">
    <citation type="submission" date="2020-07" db="EMBL/GenBank/DDBJ databases">
        <title>Huge and variable diversity of episymbiotic CPR bacteria and DPANN archaea in groundwater ecosystems.</title>
        <authorList>
            <person name="He C.Y."/>
            <person name="Keren R."/>
            <person name="Whittaker M."/>
            <person name="Farag I.F."/>
            <person name="Doudna J."/>
            <person name="Cate J.H.D."/>
            <person name="Banfield J.F."/>
        </authorList>
    </citation>
    <scope>NUCLEOTIDE SEQUENCE</scope>
    <source>
        <strain evidence="9">NC_groundwater_1586_Pr3_B-0.1um_66_15</strain>
    </source>
</reference>
<dbReference type="EMBL" id="JACRAF010000036">
    <property type="protein sequence ID" value="MBI4922662.1"/>
    <property type="molecule type" value="Genomic_DNA"/>
</dbReference>
<organism evidence="9 10">
    <name type="scientific">Devosia nanyangense</name>
    <dbReference type="NCBI Taxonomy" id="1228055"/>
    <lineage>
        <taxon>Bacteria</taxon>
        <taxon>Pseudomonadati</taxon>
        <taxon>Pseudomonadota</taxon>
        <taxon>Alphaproteobacteria</taxon>
        <taxon>Hyphomicrobiales</taxon>
        <taxon>Devosiaceae</taxon>
        <taxon>Devosia</taxon>
    </lineage>
</organism>
<keyword evidence="7" id="KW-1133">Transmembrane helix</keyword>
<evidence type="ECO:0000256" key="2">
    <source>
        <dbReference type="ARBA" id="ARBA00012438"/>
    </source>
</evidence>
<dbReference type="Gene3D" id="6.10.340.10">
    <property type="match status" value="1"/>
</dbReference>
<proteinExistence type="predicted"/>
<dbReference type="EC" id="2.7.13.3" evidence="2"/>
<dbReference type="InterPro" id="IPR050980">
    <property type="entry name" value="2C_sensor_his_kinase"/>
</dbReference>
<dbReference type="AlphaFoldDB" id="A0A933L414"/>
<dbReference type="GO" id="GO:0005524">
    <property type="term" value="F:ATP binding"/>
    <property type="evidence" value="ECO:0007669"/>
    <property type="project" value="UniProtKB-KW"/>
</dbReference>
<accession>A0A933L414</accession>
<dbReference type="PROSITE" id="PS50109">
    <property type="entry name" value="HIS_KIN"/>
    <property type="match status" value="1"/>
</dbReference>
<evidence type="ECO:0000313" key="10">
    <source>
        <dbReference type="Proteomes" id="UP000782610"/>
    </source>
</evidence>
<sequence>MTSEPRAMPGPFSGLSVKLIATITLVILAVEVVIYLPSAGNYREAWLNDRLRIGIVAARVLDAVPDVMNLPRMLTDRLLNSAGAIAIVYRRGGQSQLIELEEKPMPREAVTVDMRQNDYPTLIMGALDTLAHGDDRTLRIVGNGDGGDEVAEVEVLMSETPLRDDLIGYSWTIGLISLLVAVLTAGVLYLLVSRLLIAPIRRLTENMVAYRMAPENAALIIAPTRRKDEIGIVENELAAMETDIFSMLRQRRHLADLGLAVAKINHDLRNTLTSAQLLSDQVVALDDPKIQRLAPRLVHSIDKAIGFAQSVLDYGRQSATPPKPVPVDLRALVDESALDAGLVRHPDIAFANKVPDGVSIKADPEQLARVFVNLMRNAREALEAATEKPPRPEVTVGFASAPAGLSLSVSDNGPGLPPRARENLFVAFEGSAKAGGTGLGLAIARELVTAHGGTLSYTPLDPGTRFDIALPGSIRLP</sequence>
<dbReference type="Pfam" id="PF02518">
    <property type="entry name" value="HATPase_c"/>
    <property type="match status" value="1"/>
</dbReference>
<evidence type="ECO:0000256" key="7">
    <source>
        <dbReference type="SAM" id="Phobius"/>
    </source>
</evidence>
<dbReference type="Gene3D" id="3.30.565.10">
    <property type="entry name" value="Histidine kinase-like ATPase, C-terminal domain"/>
    <property type="match status" value="1"/>
</dbReference>
<keyword evidence="7" id="KW-0812">Transmembrane</keyword>
<keyword evidence="6" id="KW-0067">ATP-binding</keyword>
<dbReference type="PANTHER" id="PTHR44936:SF10">
    <property type="entry name" value="SENSOR PROTEIN RSTB"/>
    <property type="match status" value="1"/>
</dbReference>
<dbReference type="InterPro" id="IPR036890">
    <property type="entry name" value="HATPase_C_sf"/>
</dbReference>
<dbReference type="SMART" id="SM00387">
    <property type="entry name" value="HATPase_c"/>
    <property type="match status" value="1"/>
</dbReference>
<keyword evidence="4" id="KW-0547">Nucleotide-binding</keyword>
<evidence type="ECO:0000256" key="4">
    <source>
        <dbReference type="ARBA" id="ARBA00022741"/>
    </source>
</evidence>
<dbReference type="SUPFAM" id="SSF55874">
    <property type="entry name" value="ATPase domain of HSP90 chaperone/DNA topoisomerase II/histidine kinase"/>
    <property type="match status" value="1"/>
</dbReference>